<evidence type="ECO:0000256" key="3">
    <source>
        <dbReference type="ARBA" id="ARBA00022840"/>
    </source>
</evidence>
<protein>
    <submittedName>
        <fullName evidence="7">Hemin import ATP-binding protein HmuV</fullName>
    </submittedName>
</protein>
<name>A0A6F8YAT4_9ACTN</name>
<dbReference type="InterPro" id="IPR017871">
    <property type="entry name" value="ABC_transporter-like_CS"/>
</dbReference>
<dbReference type="SUPFAM" id="SSF52540">
    <property type="entry name" value="P-loop containing nucleoside triphosphate hydrolases"/>
    <property type="match status" value="1"/>
</dbReference>
<evidence type="ECO:0000313" key="8">
    <source>
        <dbReference type="Proteomes" id="UP000503011"/>
    </source>
</evidence>
<gene>
    <name evidence="7" type="primary">hmuV</name>
    <name evidence="7" type="ORF">Psuf_004900</name>
</gene>
<reference evidence="7 8" key="2">
    <citation type="submission" date="2020-03" db="EMBL/GenBank/DDBJ databases">
        <authorList>
            <person name="Ichikawa N."/>
            <person name="Kimura A."/>
            <person name="Kitahashi Y."/>
            <person name="Uohara A."/>
        </authorList>
    </citation>
    <scope>NUCLEOTIDE SEQUENCE [LARGE SCALE GENOMIC DNA]</scope>
    <source>
        <strain evidence="7 8">NBRC 105367</strain>
    </source>
</reference>
<evidence type="ECO:0000256" key="2">
    <source>
        <dbReference type="ARBA" id="ARBA00022741"/>
    </source>
</evidence>
<dbReference type="CDD" id="cd03214">
    <property type="entry name" value="ABC_Iron-Siderophores_B12_Hemin"/>
    <property type="match status" value="1"/>
</dbReference>
<dbReference type="NCBIfam" id="NF010068">
    <property type="entry name" value="PRK13548.1"/>
    <property type="match status" value="1"/>
</dbReference>
<accession>A0A6F8YAT4</accession>
<dbReference type="GO" id="GO:0016887">
    <property type="term" value="F:ATP hydrolysis activity"/>
    <property type="evidence" value="ECO:0007669"/>
    <property type="project" value="InterPro"/>
</dbReference>
<dbReference type="GO" id="GO:0005524">
    <property type="term" value="F:ATP binding"/>
    <property type="evidence" value="ECO:0007669"/>
    <property type="project" value="UniProtKB-KW"/>
</dbReference>
<proteinExistence type="predicted"/>
<dbReference type="InterPro" id="IPR003439">
    <property type="entry name" value="ABC_transporter-like_ATP-bd"/>
</dbReference>
<dbReference type="Pfam" id="PF00005">
    <property type="entry name" value="ABC_tran"/>
    <property type="match status" value="1"/>
</dbReference>
<feature type="region of interest" description="Disordered" evidence="5">
    <location>
        <begin position="272"/>
        <end position="298"/>
    </location>
</feature>
<dbReference type="AlphaFoldDB" id="A0A6F8YAT4"/>
<dbReference type="EMBL" id="AP022871">
    <property type="protein sequence ID" value="BCB83177.1"/>
    <property type="molecule type" value="Genomic_DNA"/>
</dbReference>
<dbReference type="RefSeq" id="WP_173153324.1">
    <property type="nucleotide sequence ID" value="NZ_AP022871.1"/>
</dbReference>
<keyword evidence="8" id="KW-1185">Reference proteome</keyword>
<organism evidence="7 8">
    <name type="scientific">Phytohabitans suffuscus</name>
    <dbReference type="NCBI Taxonomy" id="624315"/>
    <lineage>
        <taxon>Bacteria</taxon>
        <taxon>Bacillati</taxon>
        <taxon>Actinomycetota</taxon>
        <taxon>Actinomycetes</taxon>
        <taxon>Micromonosporales</taxon>
        <taxon>Micromonosporaceae</taxon>
    </lineage>
</organism>
<dbReference type="FunFam" id="3.40.50.300:FF:000134">
    <property type="entry name" value="Iron-enterobactin ABC transporter ATP-binding protein"/>
    <property type="match status" value="1"/>
</dbReference>
<keyword evidence="4" id="KW-1278">Translocase</keyword>
<sequence length="298" mass="30940">MTVVDALWRRPPRVPARAPQGAVVVEARDVSLSLGGVPVLRGVDLAVRAGQVLAVVGPNGAGKSTLLGVLAGDHPPERGSVTVDGEPLYAWSATELALRRGVLLQRVDVSFPFTVTQIVRMGRAPWAGTPAEDWDDEVVAGALAETDVAAFADRVFTSLSGGERARAALARVLAQEPAALLLDEPTASLDIGHQERILGLARLRAARGDAVLVVLHDLGLAAAYADTVAVLSAGRVAASGPPAEVLTAERLTEVYQYPIEVLRHPGTGAVLVIPRRDGPGDPPSPSPDPTDTTAASTT</sequence>
<feature type="compositionally biased region" description="Low complexity" evidence="5">
    <location>
        <begin position="289"/>
        <end position="298"/>
    </location>
</feature>
<dbReference type="InterPro" id="IPR027417">
    <property type="entry name" value="P-loop_NTPase"/>
</dbReference>
<keyword evidence="3 7" id="KW-0067">ATP-binding</keyword>
<dbReference type="Gene3D" id="3.40.50.300">
    <property type="entry name" value="P-loop containing nucleotide triphosphate hydrolases"/>
    <property type="match status" value="1"/>
</dbReference>
<evidence type="ECO:0000259" key="6">
    <source>
        <dbReference type="PROSITE" id="PS50893"/>
    </source>
</evidence>
<dbReference type="PROSITE" id="PS00211">
    <property type="entry name" value="ABC_TRANSPORTER_1"/>
    <property type="match status" value="1"/>
</dbReference>
<dbReference type="InterPro" id="IPR003593">
    <property type="entry name" value="AAA+_ATPase"/>
</dbReference>
<dbReference type="PROSITE" id="PS50893">
    <property type="entry name" value="ABC_TRANSPORTER_2"/>
    <property type="match status" value="1"/>
</dbReference>
<keyword evidence="2" id="KW-0547">Nucleotide-binding</keyword>
<dbReference type="Proteomes" id="UP000503011">
    <property type="component" value="Chromosome"/>
</dbReference>
<dbReference type="PANTHER" id="PTHR42794">
    <property type="entry name" value="HEMIN IMPORT ATP-BINDING PROTEIN HMUV"/>
    <property type="match status" value="1"/>
</dbReference>
<evidence type="ECO:0000256" key="4">
    <source>
        <dbReference type="ARBA" id="ARBA00022967"/>
    </source>
</evidence>
<dbReference type="KEGG" id="psuu:Psuf_004900"/>
<evidence type="ECO:0000256" key="5">
    <source>
        <dbReference type="SAM" id="MobiDB-lite"/>
    </source>
</evidence>
<keyword evidence="1" id="KW-0813">Transport</keyword>
<dbReference type="PANTHER" id="PTHR42794:SF1">
    <property type="entry name" value="HEMIN IMPORT ATP-BINDING PROTEIN HMUV"/>
    <property type="match status" value="1"/>
</dbReference>
<reference evidence="7 8" key="1">
    <citation type="submission" date="2020-03" db="EMBL/GenBank/DDBJ databases">
        <title>Whole genome shotgun sequence of Phytohabitans suffuscus NBRC 105367.</title>
        <authorList>
            <person name="Komaki H."/>
            <person name="Tamura T."/>
        </authorList>
    </citation>
    <scope>NUCLEOTIDE SEQUENCE [LARGE SCALE GENOMIC DNA]</scope>
    <source>
        <strain evidence="7 8">NBRC 105367</strain>
    </source>
</reference>
<dbReference type="SMART" id="SM00382">
    <property type="entry name" value="AAA"/>
    <property type="match status" value="1"/>
</dbReference>
<evidence type="ECO:0000256" key="1">
    <source>
        <dbReference type="ARBA" id="ARBA00022448"/>
    </source>
</evidence>
<evidence type="ECO:0000313" key="7">
    <source>
        <dbReference type="EMBL" id="BCB83177.1"/>
    </source>
</evidence>
<feature type="domain" description="ABC transporter" evidence="6">
    <location>
        <begin position="25"/>
        <end position="258"/>
    </location>
</feature>